<dbReference type="EMBL" id="MT144665">
    <property type="protein sequence ID" value="QJH96850.1"/>
    <property type="molecule type" value="Genomic_DNA"/>
</dbReference>
<proteinExistence type="predicted"/>
<dbReference type="EMBL" id="MT145194">
    <property type="protein sequence ID" value="QJI05106.1"/>
    <property type="molecule type" value="Genomic_DNA"/>
</dbReference>
<dbReference type="AlphaFoldDB" id="A0A6H1ZAS0"/>
<evidence type="ECO:0000313" key="1">
    <source>
        <dbReference type="EMBL" id="QJA44628.1"/>
    </source>
</evidence>
<evidence type="ECO:0000313" key="2">
    <source>
        <dbReference type="EMBL" id="QJA67525.1"/>
    </source>
</evidence>
<evidence type="ECO:0000313" key="4">
    <source>
        <dbReference type="EMBL" id="QJI05106.1"/>
    </source>
</evidence>
<gene>
    <name evidence="4" type="ORF">MM415A00133_0049</name>
    <name evidence="2" type="ORF">MM415B00206_0042</name>
    <name evidence="1" type="ORF">TM448A00125_0024</name>
    <name evidence="3" type="ORF">TM448B00851_0011</name>
</gene>
<name>A0A6H1ZAS0_9ZZZZ</name>
<dbReference type="EMBL" id="MT143978">
    <property type="protein sequence ID" value="QJA44628.1"/>
    <property type="molecule type" value="Genomic_DNA"/>
</dbReference>
<evidence type="ECO:0000313" key="3">
    <source>
        <dbReference type="EMBL" id="QJH96850.1"/>
    </source>
</evidence>
<reference evidence="1" key="1">
    <citation type="submission" date="2020-03" db="EMBL/GenBank/DDBJ databases">
        <title>The deep terrestrial virosphere.</title>
        <authorList>
            <person name="Holmfeldt K."/>
            <person name="Nilsson E."/>
            <person name="Simone D."/>
            <person name="Lopez-Fernandez M."/>
            <person name="Wu X."/>
            <person name="de Brujin I."/>
            <person name="Lundin D."/>
            <person name="Andersson A."/>
            <person name="Bertilsson S."/>
            <person name="Dopson M."/>
        </authorList>
    </citation>
    <scope>NUCLEOTIDE SEQUENCE</scope>
    <source>
        <strain evidence="4">MM415A00133</strain>
        <strain evidence="2">MM415B00206</strain>
        <strain evidence="1">TM448A00125</strain>
        <strain evidence="3">TM448B00851</strain>
    </source>
</reference>
<organism evidence="1">
    <name type="scientific">viral metagenome</name>
    <dbReference type="NCBI Taxonomy" id="1070528"/>
    <lineage>
        <taxon>unclassified sequences</taxon>
        <taxon>metagenomes</taxon>
        <taxon>organismal metagenomes</taxon>
    </lineage>
</organism>
<dbReference type="EMBL" id="MT141572">
    <property type="protein sequence ID" value="QJA67525.1"/>
    <property type="molecule type" value="Genomic_DNA"/>
</dbReference>
<sequence>MKTTIPAYETLNAEARAHVDALVARFEGGLDQRHVIAIAQSEVDDGKALSIEDALSNDDDLTLSFAEFAKIIGASLDEVFDLNGLNDLAENAITQHSV</sequence>
<protein>
    <submittedName>
        <fullName evidence="1">Uncharacterized protein</fullName>
    </submittedName>
</protein>
<accession>A0A6H1ZAS0</accession>